<evidence type="ECO:0008006" key="3">
    <source>
        <dbReference type="Google" id="ProtNLM"/>
    </source>
</evidence>
<name>A0A916Z7L6_9SPHN</name>
<dbReference type="RefSeq" id="WP_066770800.1">
    <property type="nucleotide sequence ID" value="NZ_BMIP01000009.1"/>
</dbReference>
<gene>
    <name evidence="1" type="ORF">GCM10010990_32830</name>
</gene>
<dbReference type="SUPFAM" id="SSF55961">
    <property type="entry name" value="Bet v1-like"/>
    <property type="match status" value="1"/>
</dbReference>
<evidence type="ECO:0000313" key="2">
    <source>
        <dbReference type="Proteomes" id="UP000612349"/>
    </source>
</evidence>
<protein>
    <recommendedName>
        <fullName evidence="3">SRPBCC family protein</fullName>
    </recommendedName>
</protein>
<reference evidence="1" key="1">
    <citation type="journal article" date="2014" name="Int. J. Syst. Evol. Microbiol.">
        <title>Complete genome sequence of Corynebacterium casei LMG S-19264T (=DSM 44701T), isolated from a smear-ripened cheese.</title>
        <authorList>
            <consortium name="US DOE Joint Genome Institute (JGI-PGF)"/>
            <person name="Walter F."/>
            <person name="Albersmeier A."/>
            <person name="Kalinowski J."/>
            <person name="Ruckert C."/>
        </authorList>
    </citation>
    <scope>NUCLEOTIDE SEQUENCE</scope>
    <source>
        <strain evidence="1">CGMCC 1.15360</strain>
    </source>
</reference>
<dbReference type="Gene3D" id="3.30.530.20">
    <property type="match status" value="1"/>
</dbReference>
<reference evidence="1" key="2">
    <citation type="submission" date="2020-09" db="EMBL/GenBank/DDBJ databases">
        <authorList>
            <person name="Sun Q."/>
            <person name="Zhou Y."/>
        </authorList>
    </citation>
    <scope>NUCLEOTIDE SEQUENCE</scope>
    <source>
        <strain evidence="1">CGMCC 1.15360</strain>
    </source>
</reference>
<dbReference type="OrthoDB" id="7503934at2"/>
<sequence length="200" mass="21146">MPEIRITRSAAVDPATAWAFISEMDNWAPLLTGYESHVKTDKRHSRWTVKGELAGLTRIAEIDVAVTEWKASERIAFTLTGVNEPFAGGGEFTVAGIGAPVPASDDAPVRTDSVVKRIALAAMRWLLRLLTRRGGEHASDGPATPLARAGPAGRRTTLACRLEVSASGGSGPIMNLLLPAILDAVAQDTAGRIVAALEAR</sequence>
<dbReference type="InterPro" id="IPR023393">
    <property type="entry name" value="START-like_dom_sf"/>
</dbReference>
<proteinExistence type="predicted"/>
<dbReference type="CDD" id="cd07812">
    <property type="entry name" value="SRPBCC"/>
    <property type="match status" value="1"/>
</dbReference>
<dbReference type="Proteomes" id="UP000612349">
    <property type="component" value="Unassembled WGS sequence"/>
</dbReference>
<accession>A0A916Z7L6</accession>
<dbReference type="EMBL" id="BMIP01000009">
    <property type="protein sequence ID" value="GGD80371.1"/>
    <property type="molecule type" value="Genomic_DNA"/>
</dbReference>
<keyword evidence="2" id="KW-1185">Reference proteome</keyword>
<organism evidence="1 2">
    <name type="scientific">Croceicoccus mobilis</name>
    <dbReference type="NCBI Taxonomy" id="1703339"/>
    <lineage>
        <taxon>Bacteria</taxon>
        <taxon>Pseudomonadati</taxon>
        <taxon>Pseudomonadota</taxon>
        <taxon>Alphaproteobacteria</taxon>
        <taxon>Sphingomonadales</taxon>
        <taxon>Erythrobacteraceae</taxon>
        <taxon>Croceicoccus</taxon>
    </lineage>
</organism>
<dbReference type="AlphaFoldDB" id="A0A916Z7L6"/>
<evidence type="ECO:0000313" key="1">
    <source>
        <dbReference type="EMBL" id="GGD80371.1"/>
    </source>
</evidence>
<comment type="caution">
    <text evidence="1">The sequence shown here is derived from an EMBL/GenBank/DDBJ whole genome shotgun (WGS) entry which is preliminary data.</text>
</comment>